<dbReference type="InterPro" id="IPR020846">
    <property type="entry name" value="MFS_dom"/>
</dbReference>
<feature type="transmembrane region" description="Helical" evidence="15">
    <location>
        <begin position="347"/>
        <end position="369"/>
    </location>
</feature>
<feature type="transmembrane region" description="Helical" evidence="15">
    <location>
        <begin position="548"/>
        <end position="571"/>
    </location>
</feature>
<name>A0AA97L797_EUBMA</name>
<evidence type="ECO:0000256" key="5">
    <source>
        <dbReference type="ARBA" id="ARBA00022692"/>
    </source>
</evidence>
<feature type="transmembrane region" description="Helical" evidence="15">
    <location>
        <begin position="38"/>
        <end position="55"/>
    </location>
</feature>
<comment type="catalytic activity">
    <reaction evidence="14">
        <text>L-thyroxine sulfate(out) = L-thyroxine sulfate(in)</text>
        <dbReference type="Rhea" id="RHEA:73311"/>
        <dbReference type="ChEBI" id="CHEBI:176512"/>
    </reaction>
</comment>
<keyword evidence="7" id="KW-0445">Lipid transport</keyword>
<dbReference type="NCBIfam" id="TIGR00805">
    <property type="entry name" value="oat"/>
    <property type="match status" value="1"/>
</dbReference>
<dbReference type="RefSeq" id="XP_054844850.1">
    <property type="nucleotide sequence ID" value="XM_054988875.1"/>
</dbReference>
<keyword evidence="8 15" id="KW-0406">Ion transport</keyword>
<feature type="transmembrane region" description="Helical" evidence="15">
    <location>
        <begin position="76"/>
        <end position="95"/>
    </location>
</feature>
<evidence type="ECO:0000256" key="7">
    <source>
        <dbReference type="ARBA" id="ARBA00023055"/>
    </source>
</evidence>
<dbReference type="PROSITE" id="PS50850">
    <property type="entry name" value="MFS"/>
    <property type="match status" value="1"/>
</dbReference>
<evidence type="ECO:0000256" key="11">
    <source>
        <dbReference type="ARBA" id="ARBA00023180"/>
    </source>
</evidence>
<feature type="domain" description="Major facilitator superfamily (MFS) profile" evidence="17">
    <location>
        <begin position="41"/>
        <end position="664"/>
    </location>
</feature>
<keyword evidence="11" id="KW-0325">Glycoprotein</keyword>
<evidence type="ECO:0000313" key="19">
    <source>
        <dbReference type="Proteomes" id="UP001190640"/>
    </source>
</evidence>
<keyword evidence="5 15" id="KW-0812">Transmembrane</keyword>
<evidence type="ECO:0000256" key="10">
    <source>
        <dbReference type="ARBA" id="ARBA00023157"/>
    </source>
</evidence>
<dbReference type="InterPro" id="IPR004156">
    <property type="entry name" value="OATP"/>
</dbReference>
<keyword evidence="3 15" id="KW-0813">Transport</keyword>
<evidence type="ECO:0000256" key="14">
    <source>
        <dbReference type="ARBA" id="ARBA00052624"/>
    </source>
</evidence>
<feature type="transmembrane region" description="Helical" evidence="15">
    <location>
        <begin position="228"/>
        <end position="248"/>
    </location>
</feature>
<evidence type="ECO:0000256" key="6">
    <source>
        <dbReference type="ARBA" id="ARBA00022989"/>
    </source>
</evidence>
<dbReference type="KEGG" id="emc:129335960"/>
<dbReference type="AlphaFoldDB" id="A0AA97L797"/>
<dbReference type="PROSITE" id="PS51465">
    <property type="entry name" value="KAZAL_2"/>
    <property type="match status" value="1"/>
</dbReference>
<feature type="region of interest" description="Disordered" evidence="16">
    <location>
        <begin position="681"/>
        <end position="704"/>
    </location>
</feature>
<dbReference type="InterPro" id="IPR036259">
    <property type="entry name" value="MFS_trans_sf"/>
</dbReference>
<evidence type="ECO:0000256" key="12">
    <source>
        <dbReference type="ARBA" id="ARBA00050960"/>
    </source>
</evidence>
<dbReference type="Gene3D" id="3.30.60.30">
    <property type="match status" value="1"/>
</dbReference>
<dbReference type="InterPro" id="IPR036058">
    <property type="entry name" value="Kazal_dom_sf"/>
</dbReference>
<keyword evidence="9 15" id="KW-0472">Membrane</keyword>
<dbReference type="PANTHER" id="PTHR11388">
    <property type="entry name" value="ORGANIC ANION TRANSPORTER"/>
    <property type="match status" value="1"/>
</dbReference>
<dbReference type="Pfam" id="PF03137">
    <property type="entry name" value="OATP"/>
    <property type="match status" value="1"/>
</dbReference>
<comment type="caution">
    <text evidence="15">Lacks conserved residue(s) required for the propagation of feature annotation.</text>
</comment>
<evidence type="ECO:0000313" key="21">
    <source>
        <dbReference type="RefSeq" id="XP_054844849.1"/>
    </source>
</evidence>
<proteinExistence type="inferred from homology"/>
<feature type="compositionally biased region" description="Polar residues" evidence="16">
    <location>
        <begin position="691"/>
        <end position="704"/>
    </location>
</feature>
<dbReference type="RefSeq" id="XP_054844849.1">
    <property type="nucleotide sequence ID" value="XM_054988874.1"/>
</dbReference>
<dbReference type="FunFam" id="3.30.60.30:FF:000048">
    <property type="entry name" value="Solute carrier organic anion transporter family member"/>
    <property type="match status" value="1"/>
</dbReference>
<dbReference type="PANTHER" id="PTHR11388:SF83">
    <property type="entry name" value="SOLUTE CARRIER ORGANIC ANION TRANSPORTER FAMILY MEMBER"/>
    <property type="match status" value="1"/>
</dbReference>
<feature type="transmembrane region" description="Helical" evidence="15">
    <location>
        <begin position="389"/>
        <end position="412"/>
    </location>
</feature>
<dbReference type="GeneID" id="129335960"/>
<comment type="catalytic activity">
    <reaction evidence="12">
        <text>3,3',5'-triiodo-L-thyronine(out) = 3,3',5'-triiodo-L-thyronine(in)</text>
        <dbReference type="Rhea" id="RHEA:71815"/>
        <dbReference type="ChEBI" id="CHEBI:57261"/>
    </reaction>
</comment>
<dbReference type="Proteomes" id="UP001190640">
    <property type="component" value="Chromosome 9"/>
</dbReference>
<keyword evidence="19" id="KW-1185">Reference proteome</keyword>
<gene>
    <name evidence="20 21 22" type="primary">LOC129335960</name>
</gene>
<comment type="similarity">
    <text evidence="2 15">Belongs to the organo anion transporter (TC 2.A.60) family.</text>
</comment>
<dbReference type="Pfam" id="PF07648">
    <property type="entry name" value="Kazal_2"/>
    <property type="match status" value="1"/>
</dbReference>
<feature type="transmembrane region" description="Helical" evidence="15">
    <location>
        <begin position="268"/>
        <end position="292"/>
    </location>
</feature>
<dbReference type="Gene3D" id="1.20.1250.20">
    <property type="entry name" value="MFS general substrate transporter like domains"/>
    <property type="match status" value="1"/>
</dbReference>
<feature type="transmembrane region" description="Helical" evidence="15">
    <location>
        <begin position="636"/>
        <end position="660"/>
    </location>
</feature>
<comment type="catalytic activity">
    <reaction evidence="13">
        <text>L-thyroxine(out) = L-thyroxine(in)</text>
        <dbReference type="Rhea" id="RHEA:71819"/>
        <dbReference type="ChEBI" id="CHEBI:58448"/>
    </reaction>
</comment>
<dbReference type="GO" id="GO:0015125">
    <property type="term" value="F:bile acid transmembrane transporter activity"/>
    <property type="evidence" value="ECO:0007669"/>
    <property type="project" value="TreeGrafter"/>
</dbReference>
<evidence type="ECO:0000259" key="18">
    <source>
        <dbReference type="PROSITE" id="PS51465"/>
    </source>
</evidence>
<evidence type="ECO:0000259" key="17">
    <source>
        <dbReference type="PROSITE" id="PS50850"/>
    </source>
</evidence>
<dbReference type="SUPFAM" id="SSF100895">
    <property type="entry name" value="Kazal-type serine protease inhibitors"/>
    <property type="match status" value="1"/>
</dbReference>
<dbReference type="GO" id="GO:0015347">
    <property type="term" value="F:sodium-independent organic anion transmembrane transporter activity"/>
    <property type="evidence" value="ECO:0007669"/>
    <property type="project" value="TreeGrafter"/>
</dbReference>
<reference evidence="20 21" key="1">
    <citation type="submission" date="2025-04" db="UniProtKB">
        <authorList>
            <consortium name="RefSeq"/>
        </authorList>
    </citation>
    <scope>IDENTIFICATION</scope>
    <source>
        <tissue evidence="20 21">Blood</tissue>
    </source>
</reference>
<comment type="subcellular location">
    <subcellularLocation>
        <location evidence="1 15">Cell membrane</location>
        <topology evidence="1 15">Multi-pass membrane protein</topology>
    </subcellularLocation>
</comment>
<keyword evidence="10" id="KW-1015">Disulfide bond</keyword>
<keyword evidence="6 15" id="KW-1133">Transmembrane helix</keyword>
<evidence type="ECO:0000256" key="3">
    <source>
        <dbReference type="ARBA" id="ARBA00022448"/>
    </source>
</evidence>
<keyword evidence="4" id="KW-1003">Cell membrane</keyword>
<evidence type="ECO:0000256" key="13">
    <source>
        <dbReference type="ARBA" id="ARBA00051340"/>
    </source>
</evidence>
<feature type="domain" description="Kazal-like" evidence="18">
    <location>
        <begin position="468"/>
        <end position="523"/>
    </location>
</feature>
<evidence type="ECO:0000256" key="2">
    <source>
        <dbReference type="ARBA" id="ARBA00009657"/>
    </source>
</evidence>
<protein>
    <recommendedName>
        <fullName evidence="15">Solute carrier organic anion transporter family member</fullName>
    </recommendedName>
</protein>
<evidence type="ECO:0000256" key="15">
    <source>
        <dbReference type="RuleBase" id="RU362056"/>
    </source>
</evidence>
<feature type="transmembrane region" description="Helical" evidence="15">
    <location>
        <begin position="107"/>
        <end position="128"/>
    </location>
</feature>
<evidence type="ECO:0000256" key="8">
    <source>
        <dbReference type="ARBA" id="ARBA00023065"/>
    </source>
</evidence>
<sequence length="704" mass="76360">MDGKMVPEQAKVNANPPFLDKSHGLHSVKRFTLSVSKLKIFLGALAFSFFAKGLSGSYMKSMTTQIERRFDISSSIVGLIDGSFEIGNLMVLILVSYLGSKVHRPKVIAIGCVIMAVGAFISVAPHFIMGRYNYKSIAISVHNSSTSTAACLPTLSPHPAADNMGIYGNATTLGCGKHRASYLWLFVLVGNLLRGIGEAPIMPLGLSYIDDFSREENSAFYIGAVRSIGLFGPTLGFLLGAFCANMWVDIGKVDADSLMINSKDIRWVGAWWLGILICGAASFLASLPFWFLPRSLPKEGGERNIQAMPSDIYAITQDNHVKTEGRTQPPLKVLSAVKDFFLTVKKLLGNVVFMVFLLLNVLQYNVIVGSTSYEPKYMEQQFNISVSNAIFFIGIVLLPFATVGMFLGSFLIKRFKMGIKGMAKFACITFAVSYCFNLLYFIANCEPLQVAGLTVNYAGIKQPSFSQENLISSCNSDCNCEANHWDPVCGDNGVTYMSACLAGCKTSLGTGKDTVFHNCSCVGVSGHGNLSAILGQCPREKCSKMYPYFLAVLAISVVSLCLGATSLYMIMFRVVSPDLKSFGVGIETFCGRIFGGLPAPIYFGALIDRTCLKWGVKPCGGSGACRVYDTNAFRNIYLGLNAALKGGSFILYVVLLILILKRVRQDNGMGKVSQSTEKLSMKIPATGPGEPSSTETSVYEDTFL</sequence>
<evidence type="ECO:0000256" key="16">
    <source>
        <dbReference type="SAM" id="MobiDB-lite"/>
    </source>
</evidence>
<dbReference type="GO" id="GO:0006811">
    <property type="term" value="P:monoatomic ion transport"/>
    <property type="evidence" value="ECO:0007669"/>
    <property type="project" value="UniProtKB-KW"/>
</dbReference>
<evidence type="ECO:0000256" key="1">
    <source>
        <dbReference type="ARBA" id="ARBA00004651"/>
    </source>
</evidence>
<evidence type="ECO:0000256" key="9">
    <source>
        <dbReference type="ARBA" id="ARBA00023136"/>
    </source>
</evidence>
<evidence type="ECO:0000313" key="20">
    <source>
        <dbReference type="RefSeq" id="XP_054844848.1"/>
    </source>
</evidence>
<dbReference type="RefSeq" id="XP_054844848.1">
    <property type="nucleotide sequence ID" value="XM_054988873.1"/>
</dbReference>
<dbReference type="InterPro" id="IPR002350">
    <property type="entry name" value="Kazal_dom"/>
</dbReference>
<evidence type="ECO:0000313" key="22">
    <source>
        <dbReference type="RefSeq" id="XP_054844850.1"/>
    </source>
</evidence>
<dbReference type="SUPFAM" id="SSF103473">
    <property type="entry name" value="MFS general substrate transporter"/>
    <property type="match status" value="1"/>
</dbReference>
<dbReference type="GO" id="GO:0043252">
    <property type="term" value="P:sodium-independent organic anion transport"/>
    <property type="evidence" value="ECO:0007669"/>
    <property type="project" value="TreeGrafter"/>
</dbReference>
<evidence type="ECO:0000256" key="4">
    <source>
        <dbReference type="ARBA" id="ARBA00022475"/>
    </source>
</evidence>
<organism evidence="19 20">
    <name type="scientific">Eublepharis macularius</name>
    <name type="common">Leopard gecko</name>
    <name type="synonym">Cyrtodactylus macularius</name>
    <dbReference type="NCBI Taxonomy" id="481883"/>
    <lineage>
        <taxon>Eukaryota</taxon>
        <taxon>Metazoa</taxon>
        <taxon>Chordata</taxon>
        <taxon>Craniata</taxon>
        <taxon>Vertebrata</taxon>
        <taxon>Euteleostomi</taxon>
        <taxon>Lepidosauria</taxon>
        <taxon>Squamata</taxon>
        <taxon>Bifurcata</taxon>
        <taxon>Gekkota</taxon>
        <taxon>Eublepharidae</taxon>
        <taxon>Eublepharinae</taxon>
        <taxon>Eublepharis</taxon>
    </lineage>
</organism>
<accession>A0AA97L797</accession>
<dbReference type="GO" id="GO:0016323">
    <property type="term" value="C:basolateral plasma membrane"/>
    <property type="evidence" value="ECO:0007669"/>
    <property type="project" value="TreeGrafter"/>
</dbReference>